<dbReference type="HOGENOM" id="CLU_045498_6_0_0"/>
<dbReference type="EMBL" id="CP002432">
    <property type="protein sequence ID" value="ADU66874.1"/>
    <property type="molecule type" value="Genomic_DNA"/>
</dbReference>
<evidence type="ECO:0000313" key="7">
    <source>
        <dbReference type="Proteomes" id="UP000002572"/>
    </source>
</evidence>
<evidence type="ECO:0000256" key="4">
    <source>
        <dbReference type="ARBA" id="ARBA00023136"/>
    </source>
</evidence>
<evidence type="ECO:0000256" key="2">
    <source>
        <dbReference type="ARBA" id="ARBA00022692"/>
    </source>
</evidence>
<dbReference type="AlphaFoldDB" id="E6W3C0"/>
<accession>E6W3C0</accession>
<keyword evidence="5" id="KW-1003">Cell membrane</keyword>
<feature type="transmembrane region" description="Helical" evidence="5">
    <location>
        <begin position="6"/>
        <end position="37"/>
    </location>
</feature>
<evidence type="ECO:0000256" key="3">
    <source>
        <dbReference type="ARBA" id="ARBA00022989"/>
    </source>
</evidence>
<name>E6W3C0_DESIS</name>
<keyword evidence="4 5" id="KW-0472">Membrane</keyword>
<dbReference type="OrthoDB" id="457670at2"/>
<dbReference type="PANTHER" id="PTHR43483:SF3">
    <property type="entry name" value="MEMBRANE TRANSPORTER PROTEIN HI_0806-RELATED"/>
    <property type="match status" value="1"/>
</dbReference>
<feature type="transmembrane region" description="Helical" evidence="5">
    <location>
        <begin position="108"/>
        <end position="126"/>
    </location>
</feature>
<dbReference type="Proteomes" id="UP000002572">
    <property type="component" value="Chromosome"/>
</dbReference>
<dbReference type="Pfam" id="PF01925">
    <property type="entry name" value="TauE"/>
    <property type="match status" value="1"/>
</dbReference>
<dbReference type="GO" id="GO:0005886">
    <property type="term" value="C:plasma membrane"/>
    <property type="evidence" value="ECO:0007669"/>
    <property type="project" value="UniProtKB-SubCell"/>
</dbReference>
<keyword evidence="7" id="KW-1185">Reference proteome</keyword>
<dbReference type="STRING" id="653733.Selin_2154"/>
<feature type="transmembrane region" description="Helical" evidence="5">
    <location>
        <begin position="246"/>
        <end position="263"/>
    </location>
</feature>
<dbReference type="eggNOG" id="COG0730">
    <property type="taxonomic scope" value="Bacteria"/>
</dbReference>
<keyword evidence="3 5" id="KW-1133">Transmembrane helix</keyword>
<gene>
    <name evidence="6" type="ordered locus">Selin_2154</name>
</gene>
<evidence type="ECO:0000256" key="1">
    <source>
        <dbReference type="ARBA" id="ARBA00004141"/>
    </source>
</evidence>
<dbReference type="InterPro" id="IPR002781">
    <property type="entry name" value="TM_pro_TauE-like"/>
</dbReference>
<comment type="subcellular location">
    <subcellularLocation>
        <location evidence="5">Cell membrane</location>
        <topology evidence="5">Multi-pass membrane protein</topology>
    </subcellularLocation>
    <subcellularLocation>
        <location evidence="1">Membrane</location>
        <topology evidence="1">Multi-pass membrane protein</topology>
    </subcellularLocation>
</comment>
<reference evidence="6 7" key="1">
    <citation type="submission" date="2010-12" db="EMBL/GenBank/DDBJ databases">
        <title>Complete sequence of Desulfurispirillum indicum S5.</title>
        <authorList>
            <consortium name="US DOE Joint Genome Institute"/>
            <person name="Lucas S."/>
            <person name="Copeland A."/>
            <person name="Lapidus A."/>
            <person name="Cheng J.-F."/>
            <person name="Goodwin L."/>
            <person name="Pitluck S."/>
            <person name="Chertkov O."/>
            <person name="Held B."/>
            <person name="Detter J.C."/>
            <person name="Han C."/>
            <person name="Tapia R."/>
            <person name="Land M."/>
            <person name="Hauser L."/>
            <person name="Kyrpides N."/>
            <person name="Ivanova N."/>
            <person name="Mikhailova N."/>
            <person name="Haggblom M."/>
            <person name="Rauschenbach I."/>
            <person name="Bini E."/>
            <person name="Woyke T."/>
        </authorList>
    </citation>
    <scope>NUCLEOTIDE SEQUENCE [LARGE SCALE GENOMIC DNA]</scope>
    <source>
        <strain evidence="7">ATCC BAA-1389 / DSM 22839 / S5</strain>
    </source>
</reference>
<evidence type="ECO:0000313" key="6">
    <source>
        <dbReference type="EMBL" id="ADU66874.1"/>
    </source>
</evidence>
<protein>
    <recommendedName>
        <fullName evidence="5">Probable membrane transporter protein</fullName>
    </recommendedName>
</protein>
<comment type="similarity">
    <text evidence="5">Belongs to the 4-toluene sulfonate uptake permease (TSUP) (TC 2.A.102) family.</text>
</comment>
<dbReference type="InParanoid" id="E6W3C0"/>
<feature type="transmembrane region" description="Helical" evidence="5">
    <location>
        <begin position="82"/>
        <end position="101"/>
    </location>
</feature>
<dbReference type="KEGG" id="din:Selin_2154"/>
<evidence type="ECO:0000256" key="5">
    <source>
        <dbReference type="RuleBase" id="RU363041"/>
    </source>
</evidence>
<feature type="transmembrane region" description="Helical" evidence="5">
    <location>
        <begin position="49"/>
        <end position="70"/>
    </location>
</feature>
<proteinExistence type="inferred from homology"/>
<feature type="transmembrane region" description="Helical" evidence="5">
    <location>
        <begin position="178"/>
        <end position="199"/>
    </location>
</feature>
<sequence>MGLEILVMYVAVGLIAGLLAGLLGIGGGVVIVPLLVWCFLRQGIQPDHIMHLALGTSLASIIFTSISSFLSHHRRGAVDWTIVRRIVPGILVGTFLGTMVASQLSSNFLKGFFCLFLYTIATQIILNKKPKASRQLPGNAGMFATGSTIGAVSSFVGIGGGSLSVPFMLWCNVTAHRAIGTSAAIGLPIAVAGAIGYIVNNLQVTGLPAYSIGYVYLPALAGIVCASVLTAPLGARLAHSLPVDRLKRFFAIFLYVVATRMAWELVA</sequence>
<organism evidence="6 7">
    <name type="scientific">Desulfurispirillum indicum (strain ATCC BAA-1389 / DSM 22839 / S5)</name>
    <dbReference type="NCBI Taxonomy" id="653733"/>
    <lineage>
        <taxon>Bacteria</taxon>
        <taxon>Pseudomonadati</taxon>
        <taxon>Chrysiogenota</taxon>
        <taxon>Chrysiogenia</taxon>
        <taxon>Chrysiogenales</taxon>
        <taxon>Chrysiogenaceae</taxon>
        <taxon>Desulfurispirillum</taxon>
    </lineage>
</organism>
<feature type="transmembrane region" description="Helical" evidence="5">
    <location>
        <begin position="146"/>
        <end position="171"/>
    </location>
</feature>
<feature type="transmembrane region" description="Helical" evidence="5">
    <location>
        <begin position="211"/>
        <end position="234"/>
    </location>
</feature>
<dbReference type="PANTHER" id="PTHR43483">
    <property type="entry name" value="MEMBRANE TRANSPORTER PROTEIN HI_0806-RELATED"/>
    <property type="match status" value="1"/>
</dbReference>
<keyword evidence="2 5" id="KW-0812">Transmembrane</keyword>
<dbReference type="RefSeq" id="WP_013506752.1">
    <property type="nucleotide sequence ID" value="NC_014836.1"/>
</dbReference>